<gene>
    <name evidence="12" type="primary">yheI_2</name>
    <name evidence="12" type="ORF">ERS132414_00105</name>
</gene>
<feature type="transmembrane region" description="Helical" evidence="9">
    <location>
        <begin position="58"/>
        <end position="77"/>
    </location>
</feature>
<sequence>MFRLIFDYIKRHKWLYLLVAVTLIIYDATLLLPTQIIQRMVDILTKNELTQAILVQEMTLLLLVTVLNYATAFIWHLKLFQASVNFKFDMQQRAFKKLVTMRTPFYEKFRSGDVMTRFSTDVDGLMEMVGYGLMIVVYAGGMLAFIIPTMFFIDWKISLVALLPMLFMTLCIFFIGRKQDKAIDANREAVAQLNNEVLEVIEGIRVTRAYSKKANQKAQFQARTKQLAQGGDRITSLQSLYNPLATVCLGLSTIFVLLMGAQAVKAGQLTLGQVIALQLYVGSLLEPFWTLADFILVYQTGKTSFEKLQELIETGDDLEADGFKEIAELSSISFKNYSFSYPQAERASLQDINWTLKAGQTVGIVGKTGSGKTTLVRQFLRQYPIGQGNFFINHQSVLDFKRSSIEEKIGYVPQEHILFSRSVGENIALGKVASSSEEIEQAIATAAFSQDLKRMTDGLDTMIGERGVSISGGQKQRISIARAFLREPDLLILDDSLSAVDARTERQIIQNIQKERAGKTNVIVTHRLSAVNHADWVLVLDEGRIVEEGRPADLLAQRGWYYEQYQRQQSQEGGEQ</sequence>
<dbReference type="Gene3D" id="1.20.1560.10">
    <property type="entry name" value="ABC transporter type 1, transmembrane domain"/>
    <property type="match status" value="1"/>
</dbReference>
<keyword evidence="6" id="KW-0067">ATP-binding</keyword>
<dbReference type="Gene3D" id="3.40.50.300">
    <property type="entry name" value="P-loop containing nucleotide triphosphate hydrolases"/>
    <property type="match status" value="1"/>
</dbReference>
<feature type="domain" description="ABC transporter" evidence="10">
    <location>
        <begin position="332"/>
        <end position="567"/>
    </location>
</feature>
<evidence type="ECO:0000313" key="13">
    <source>
        <dbReference type="Proteomes" id="UP000072794"/>
    </source>
</evidence>
<keyword evidence="5" id="KW-0547">Nucleotide-binding</keyword>
<keyword evidence="12" id="KW-0378">Hydrolase</keyword>
<evidence type="ECO:0000256" key="9">
    <source>
        <dbReference type="SAM" id="Phobius"/>
    </source>
</evidence>
<dbReference type="Pfam" id="PF00005">
    <property type="entry name" value="ABC_tran"/>
    <property type="match status" value="1"/>
</dbReference>
<dbReference type="SUPFAM" id="SSF90123">
    <property type="entry name" value="ABC transporter transmembrane region"/>
    <property type="match status" value="1"/>
</dbReference>
<organism evidence="12 13">
    <name type="scientific">Streptococcus suis</name>
    <dbReference type="NCBI Taxonomy" id="1307"/>
    <lineage>
        <taxon>Bacteria</taxon>
        <taxon>Bacillati</taxon>
        <taxon>Bacillota</taxon>
        <taxon>Bacilli</taxon>
        <taxon>Lactobacillales</taxon>
        <taxon>Streptococcaceae</taxon>
        <taxon>Streptococcus</taxon>
    </lineage>
</organism>
<feature type="transmembrane region" description="Helical" evidence="9">
    <location>
        <begin position="14"/>
        <end position="38"/>
    </location>
</feature>
<evidence type="ECO:0000256" key="4">
    <source>
        <dbReference type="ARBA" id="ARBA00022692"/>
    </source>
</evidence>
<evidence type="ECO:0000256" key="5">
    <source>
        <dbReference type="ARBA" id="ARBA00022741"/>
    </source>
</evidence>
<reference evidence="12 13" key="1">
    <citation type="submission" date="2016-02" db="EMBL/GenBank/DDBJ databases">
        <authorList>
            <consortium name="Pathogen Informatics"/>
        </authorList>
    </citation>
    <scope>NUCLEOTIDE SEQUENCE [LARGE SCALE GENOMIC DNA]</scope>
    <source>
        <strain evidence="12 13">LSS52</strain>
    </source>
</reference>
<dbReference type="RefSeq" id="WP_044776999.1">
    <property type="nucleotide sequence ID" value="NZ_CEDY01000096.1"/>
</dbReference>
<dbReference type="FunFam" id="3.40.50.300:FF:000221">
    <property type="entry name" value="Multidrug ABC transporter ATP-binding protein"/>
    <property type="match status" value="1"/>
</dbReference>
<dbReference type="PANTHER" id="PTHR43394:SF1">
    <property type="entry name" value="ATP-BINDING CASSETTE SUB-FAMILY B MEMBER 10, MITOCHONDRIAL"/>
    <property type="match status" value="1"/>
</dbReference>
<evidence type="ECO:0000256" key="3">
    <source>
        <dbReference type="ARBA" id="ARBA00022475"/>
    </source>
</evidence>
<feature type="transmembrane region" description="Helical" evidence="9">
    <location>
        <begin position="240"/>
        <end position="263"/>
    </location>
</feature>
<dbReference type="InterPro" id="IPR017871">
    <property type="entry name" value="ABC_transporter-like_CS"/>
</dbReference>
<protein>
    <submittedName>
        <fullName evidence="12">Multidrug ABC transporter ATPase/permease</fullName>
        <ecNumber evidence="12">3.6.3.-</ecNumber>
    </submittedName>
</protein>
<dbReference type="InterPro" id="IPR036640">
    <property type="entry name" value="ABC1_TM_sf"/>
</dbReference>
<accession>A0A0Z8E5B4</accession>
<dbReference type="InterPro" id="IPR027417">
    <property type="entry name" value="P-loop_NTPase"/>
</dbReference>
<dbReference type="SMR" id="A0A0Z8E5B4"/>
<dbReference type="GO" id="GO:0005886">
    <property type="term" value="C:plasma membrane"/>
    <property type="evidence" value="ECO:0007669"/>
    <property type="project" value="UniProtKB-SubCell"/>
</dbReference>
<dbReference type="InterPro" id="IPR039421">
    <property type="entry name" value="Type_1_exporter"/>
</dbReference>
<dbReference type="InterPro" id="IPR003593">
    <property type="entry name" value="AAA+_ATPase"/>
</dbReference>
<evidence type="ECO:0000256" key="6">
    <source>
        <dbReference type="ARBA" id="ARBA00022840"/>
    </source>
</evidence>
<keyword evidence="8 9" id="KW-0472">Membrane</keyword>
<dbReference type="EMBL" id="FIHA01000001">
    <property type="protein sequence ID" value="CYU55520.1"/>
    <property type="molecule type" value="Genomic_DNA"/>
</dbReference>
<keyword evidence="3" id="KW-1003">Cell membrane</keyword>
<keyword evidence="4 9" id="KW-0812">Transmembrane</keyword>
<keyword evidence="2" id="KW-0813">Transport</keyword>
<evidence type="ECO:0000256" key="1">
    <source>
        <dbReference type="ARBA" id="ARBA00004651"/>
    </source>
</evidence>
<dbReference type="InterPro" id="IPR003439">
    <property type="entry name" value="ABC_transporter-like_ATP-bd"/>
</dbReference>
<proteinExistence type="predicted"/>
<dbReference type="SMART" id="SM00382">
    <property type="entry name" value="AAA"/>
    <property type="match status" value="1"/>
</dbReference>
<feature type="transmembrane region" description="Helical" evidence="9">
    <location>
        <begin position="157"/>
        <end position="176"/>
    </location>
</feature>
<dbReference type="CDD" id="cd18541">
    <property type="entry name" value="ABC_6TM_TmrB_like"/>
    <property type="match status" value="1"/>
</dbReference>
<evidence type="ECO:0000259" key="11">
    <source>
        <dbReference type="PROSITE" id="PS50929"/>
    </source>
</evidence>
<dbReference type="SUPFAM" id="SSF52540">
    <property type="entry name" value="P-loop containing nucleoside triphosphate hydrolases"/>
    <property type="match status" value="1"/>
</dbReference>
<evidence type="ECO:0000313" key="12">
    <source>
        <dbReference type="EMBL" id="CYU55520.1"/>
    </source>
</evidence>
<name>A0A0Z8E5B4_STRSU</name>
<dbReference type="GO" id="GO:0016887">
    <property type="term" value="F:ATP hydrolysis activity"/>
    <property type="evidence" value="ECO:0007669"/>
    <property type="project" value="InterPro"/>
</dbReference>
<dbReference type="Pfam" id="PF00664">
    <property type="entry name" value="ABC_membrane"/>
    <property type="match status" value="1"/>
</dbReference>
<evidence type="ECO:0000259" key="10">
    <source>
        <dbReference type="PROSITE" id="PS50893"/>
    </source>
</evidence>
<feature type="domain" description="ABC transmembrane type-1" evidence="11">
    <location>
        <begin position="17"/>
        <end position="300"/>
    </location>
</feature>
<evidence type="ECO:0000256" key="8">
    <source>
        <dbReference type="ARBA" id="ARBA00023136"/>
    </source>
</evidence>
<evidence type="ECO:0000256" key="2">
    <source>
        <dbReference type="ARBA" id="ARBA00022448"/>
    </source>
</evidence>
<dbReference type="InterPro" id="IPR011527">
    <property type="entry name" value="ABC1_TM_dom"/>
</dbReference>
<feature type="transmembrane region" description="Helical" evidence="9">
    <location>
        <begin position="128"/>
        <end position="151"/>
    </location>
</feature>
<dbReference type="GO" id="GO:0005524">
    <property type="term" value="F:ATP binding"/>
    <property type="evidence" value="ECO:0007669"/>
    <property type="project" value="UniProtKB-KW"/>
</dbReference>
<dbReference type="PANTHER" id="PTHR43394">
    <property type="entry name" value="ATP-DEPENDENT PERMEASE MDL1, MITOCHONDRIAL"/>
    <property type="match status" value="1"/>
</dbReference>
<dbReference type="EC" id="3.6.3.-" evidence="12"/>
<dbReference type="GO" id="GO:0015421">
    <property type="term" value="F:ABC-type oligopeptide transporter activity"/>
    <property type="evidence" value="ECO:0007669"/>
    <property type="project" value="TreeGrafter"/>
</dbReference>
<keyword evidence="7 9" id="KW-1133">Transmembrane helix</keyword>
<dbReference type="PROSITE" id="PS50893">
    <property type="entry name" value="ABC_TRANSPORTER_2"/>
    <property type="match status" value="1"/>
</dbReference>
<dbReference type="PROSITE" id="PS00211">
    <property type="entry name" value="ABC_TRANSPORTER_1"/>
    <property type="match status" value="1"/>
</dbReference>
<dbReference type="Proteomes" id="UP000072794">
    <property type="component" value="Unassembled WGS sequence"/>
</dbReference>
<dbReference type="AlphaFoldDB" id="A0A0Z8E5B4"/>
<comment type="subcellular location">
    <subcellularLocation>
        <location evidence="1">Cell membrane</location>
        <topology evidence="1">Multi-pass membrane protein</topology>
    </subcellularLocation>
</comment>
<evidence type="ECO:0000256" key="7">
    <source>
        <dbReference type="ARBA" id="ARBA00022989"/>
    </source>
</evidence>
<dbReference type="PROSITE" id="PS50929">
    <property type="entry name" value="ABC_TM1F"/>
    <property type="match status" value="1"/>
</dbReference>